<name>A0A7J6LEG4_PEROL</name>
<keyword evidence="6 11" id="KW-0547">Nucleotide-binding</keyword>
<dbReference type="Proteomes" id="UP000572268">
    <property type="component" value="Unassembled WGS sequence"/>
</dbReference>
<dbReference type="FunFam" id="3.30.200.20:FF:000042">
    <property type="entry name" value="Aurora kinase A"/>
    <property type="match status" value="1"/>
</dbReference>
<evidence type="ECO:0000259" key="14">
    <source>
        <dbReference type="PROSITE" id="PS50011"/>
    </source>
</evidence>
<dbReference type="SMART" id="SM00220">
    <property type="entry name" value="S_TKc"/>
    <property type="match status" value="1"/>
</dbReference>
<dbReference type="InterPro" id="IPR039046">
    <property type="entry name" value="PDPK1"/>
</dbReference>
<sequence length="423" mass="47197">MRHYSRSDFEFGSLLGTGAFAQVVHVRDKTDWKEYALKILDKKTLERLDKTPQVLNERDTLMKLRDCDNIVKLYFTFQDRTWLYFALEYCEGGDLAEEIGRWGRVPEDLARFYAAEIVNMLVQLRSKGLAHRDLKPDNILINKGHLKLVDFDVAKAISPSLAYRCEKSAASGDTKSASTQSDDDSQLRRMNTFVGTAQYVSPEMLSDSAVAGFASDLWALGCIVYQMIVGYSPFQSGSEGQTFQMILARQYDMPDDVSDAARDLIGKLLVLEPADRLGFGNLGELKAHPFFNGVDFATLPFTPPPRESHHNRNHQENGESLADDMGAEFGLAPHGVEITVDEDDDWSYDSDEDERTPMVGQVFGGRAQRIMPFNFVEAANAAVKEEPRSSGGPHGGTRPGRQQQERPAETSTRTSCEEDAGGR</sequence>
<dbReference type="Pfam" id="PF00069">
    <property type="entry name" value="Pkinase"/>
    <property type="match status" value="1"/>
</dbReference>
<evidence type="ECO:0000256" key="9">
    <source>
        <dbReference type="ARBA" id="ARBA00047899"/>
    </source>
</evidence>
<dbReference type="GO" id="GO:0004674">
    <property type="term" value="F:protein serine/threonine kinase activity"/>
    <property type="evidence" value="ECO:0007669"/>
    <property type="project" value="UniProtKB-KW"/>
</dbReference>
<evidence type="ECO:0000313" key="16">
    <source>
        <dbReference type="EMBL" id="KAF4666297.1"/>
    </source>
</evidence>
<dbReference type="GO" id="GO:0007010">
    <property type="term" value="P:cytoskeleton organization"/>
    <property type="evidence" value="ECO:0007669"/>
    <property type="project" value="UniProtKB-ARBA"/>
</dbReference>
<dbReference type="GO" id="GO:0005524">
    <property type="term" value="F:ATP binding"/>
    <property type="evidence" value="ECO:0007669"/>
    <property type="project" value="UniProtKB-UniRule"/>
</dbReference>
<dbReference type="PANTHER" id="PTHR24356:SF163">
    <property type="entry name" value="3-PHOSPHOINOSITIDE-DEPENDENT PROTEIN KINASE 1-RELATED"/>
    <property type="match status" value="1"/>
</dbReference>
<evidence type="ECO:0000256" key="4">
    <source>
        <dbReference type="ARBA" id="ARBA00022553"/>
    </source>
</evidence>
<dbReference type="SUPFAM" id="SSF56112">
    <property type="entry name" value="Protein kinase-like (PK-like)"/>
    <property type="match status" value="1"/>
</dbReference>
<evidence type="ECO:0000256" key="6">
    <source>
        <dbReference type="ARBA" id="ARBA00022741"/>
    </source>
</evidence>
<evidence type="ECO:0000256" key="11">
    <source>
        <dbReference type="PROSITE-ProRule" id="PRU10141"/>
    </source>
</evidence>
<evidence type="ECO:0000313" key="15">
    <source>
        <dbReference type="EMBL" id="KAF4657615.1"/>
    </source>
</evidence>
<evidence type="ECO:0000313" key="17">
    <source>
        <dbReference type="Proteomes" id="UP000570595"/>
    </source>
</evidence>
<organism evidence="15 17">
    <name type="scientific">Perkinsus olseni</name>
    <name type="common">Perkinsus atlanticus</name>
    <dbReference type="NCBI Taxonomy" id="32597"/>
    <lineage>
        <taxon>Eukaryota</taxon>
        <taxon>Sar</taxon>
        <taxon>Alveolata</taxon>
        <taxon>Perkinsozoa</taxon>
        <taxon>Perkinsea</taxon>
        <taxon>Perkinsida</taxon>
        <taxon>Perkinsidae</taxon>
        <taxon>Perkinsus</taxon>
    </lineage>
</organism>
<proteinExistence type="inferred from homology"/>
<comment type="catalytic activity">
    <reaction evidence="9">
        <text>L-threonyl-[protein] + ATP = O-phospho-L-threonyl-[protein] + ADP + H(+)</text>
        <dbReference type="Rhea" id="RHEA:46608"/>
        <dbReference type="Rhea" id="RHEA-COMP:11060"/>
        <dbReference type="Rhea" id="RHEA-COMP:11605"/>
        <dbReference type="ChEBI" id="CHEBI:15378"/>
        <dbReference type="ChEBI" id="CHEBI:30013"/>
        <dbReference type="ChEBI" id="CHEBI:30616"/>
        <dbReference type="ChEBI" id="CHEBI:61977"/>
        <dbReference type="ChEBI" id="CHEBI:456216"/>
        <dbReference type="EC" id="2.7.11.1"/>
    </reaction>
</comment>
<gene>
    <name evidence="15" type="primary">PDPK1</name>
    <name evidence="16" type="ORF">FOL46_003149</name>
    <name evidence="15" type="ORF">FOZ61_006155</name>
</gene>
<feature type="domain" description="Protein kinase" evidence="14">
    <location>
        <begin position="9"/>
        <end position="291"/>
    </location>
</feature>
<dbReference type="InterPro" id="IPR017441">
    <property type="entry name" value="Protein_kinase_ATP_BS"/>
</dbReference>
<dbReference type="Proteomes" id="UP000570595">
    <property type="component" value="Unassembled WGS sequence"/>
</dbReference>
<evidence type="ECO:0000256" key="1">
    <source>
        <dbReference type="ARBA" id="ARBA00010006"/>
    </source>
</evidence>
<dbReference type="Gene3D" id="1.10.510.10">
    <property type="entry name" value="Transferase(Phosphotransferase) domain 1"/>
    <property type="match status" value="1"/>
</dbReference>
<feature type="binding site" evidence="11">
    <location>
        <position position="38"/>
    </location>
    <ligand>
        <name>ATP</name>
        <dbReference type="ChEBI" id="CHEBI:30616"/>
    </ligand>
</feature>
<protein>
    <recommendedName>
        <fullName evidence="2">non-specific serine/threonine protein kinase</fullName>
        <ecNumber evidence="2">2.7.11.1</ecNumber>
    </recommendedName>
</protein>
<dbReference type="EC" id="2.7.11.1" evidence="2"/>
<dbReference type="InterPro" id="IPR011009">
    <property type="entry name" value="Kinase-like_dom_sf"/>
</dbReference>
<dbReference type="PROSITE" id="PS00108">
    <property type="entry name" value="PROTEIN_KINASE_ST"/>
    <property type="match status" value="1"/>
</dbReference>
<dbReference type="PROSITE" id="PS50011">
    <property type="entry name" value="PROTEIN_KINASE_DOM"/>
    <property type="match status" value="1"/>
</dbReference>
<dbReference type="OrthoDB" id="432647at2759"/>
<dbReference type="Gene3D" id="3.30.200.20">
    <property type="entry name" value="Phosphorylase Kinase, domain 1"/>
    <property type="match status" value="1"/>
</dbReference>
<dbReference type="EMBL" id="JABAHT010000346">
    <property type="protein sequence ID" value="KAF4657615.1"/>
    <property type="molecule type" value="Genomic_DNA"/>
</dbReference>
<evidence type="ECO:0000256" key="8">
    <source>
        <dbReference type="ARBA" id="ARBA00022840"/>
    </source>
</evidence>
<dbReference type="GO" id="GO:0035556">
    <property type="term" value="P:intracellular signal transduction"/>
    <property type="evidence" value="ECO:0007669"/>
    <property type="project" value="TreeGrafter"/>
</dbReference>
<comment type="caution">
    <text evidence="15">The sequence shown here is derived from an EMBL/GenBank/DDBJ whole genome shotgun (WGS) entry which is preliminary data.</text>
</comment>
<evidence type="ECO:0000256" key="2">
    <source>
        <dbReference type="ARBA" id="ARBA00012513"/>
    </source>
</evidence>
<dbReference type="InterPro" id="IPR000719">
    <property type="entry name" value="Prot_kinase_dom"/>
</dbReference>
<reference evidence="17 18" key="1">
    <citation type="submission" date="2020-04" db="EMBL/GenBank/DDBJ databases">
        <title>Perkinsus olseni comparative genomics.</title>
        <authorList>
            <person name="Bogema D.R."/>
        </authorList>
    </citation>
    <scope>NUCLEOTIDE SEQUENCE [LARGE SCALE GENOMIC DNA]</scope>
    <source>
        <strain evidence="15">ATCC PRA-179</strain>
        <strain evidence="16">ATCC PRA-31</strain>
    </source>
</reference>
<evidence type="ECO:0000256" key="7">
    <source>
        <dbReference type="ARBA" id="ARBA00022777"/>
    </source>
</evidence>
<dbReference type="CDD" id="cd05581">
    <property type="entry name" value="STKc_PDK1"/>
    <property type="match status" value="1"/>
</dbReference>
<comment type="catalytic activity">
    <reaction evidence="10">
        <text>L-seryl-[protein] + ATP = O-phospho-L-seryl-[protein] + ADP + H(+)</text>
        <dbReference type="Rhea" id="RHEA:17989"/>
        <dbReference type="Rhea" id="RHEA-COMP:9863"/>
        <dbReference type="Rhea" id="RHEA-COMP:11604"/>
        <dbReference type="ChEBI" id="CHEBI:15378"/>
        <dbReference type="ChEBI" id="CHEBI:29999"/>
        <dbReference type="ChEBI" id="CHEBI:30616"/>
        <dbReference type="ChEBI" id="CHEBI:83421"/>
        <dbReference type="ChEBI" id="CHEBI:456216"/>
        <dbReference type="EC" id="2.7.11.1"/>
    </reaction>
</comment>
<keyword evidence="5" id="KW-0808">Transferase</keyword>
<dbReference type="InterPro" id="IPR008271">
    <property type="entry name" value="Ser/Thr_kinase_AS"/>
</dbReference>
<feature type="region of interest" description="Disordered" evidence="13">
    <location>
        <begin position="381"/>
        <end position="423"/>
    </location>
</feature>
<accession>A0A7J6LEG4</accession>
<evidence type="ECO:0000256" key="10">
    <source>
        <dbReference type="ARBA" id="ARBA00048679"/>
    </source>
</evidence>
<evidence type="ECO:0000313" key="18">
    <source>
        <dbReference type="Proteomes" id="UP000572268"/>
    </source>
</evidence>
<dbReference type="AlphaFoldDB" id="A0A7J6LEG4"/>
<evidence type="ECO:0000256" key="13">
    <source>
        <dbReference type="SAM" id="MobiDB-lite"/>
    </source>
</evidence>
<keyword evidence="4" id="KW-0597">Phosphoprotein</keyword>
<keyword evidence="7 15" id="KW-0418">Kinase</keyword>
<evidence type="ECO:0000256" key="3">
    <source>
        <dbReference type="ARBA" id="ARBA00022527"/>
    </source>
</evidence>
<dbReference type="EMBL" id="JABANN010000209">
    <property type="protein sequence ID" value="KAF4666297.1"/>
    <property type="molecule type" value="Genomic_DNA"/>
</dbReference>
<keyword evidence="8 11" id="KW-0067">ATP-binding</keyword>
<dbReference type="InterPro" id="IPR050236">
    <property type="entry name" value="Ser_Thr_kinase_AGC"/>
</dbReference>
<dbReference type="FunFam" id="1.10.510.10:FF:000024">
    <property type="entry name" value="Probable serine/threonine-protein kinase cot-1"/>
    <property type="match status" value="1"/>
</dbReference>
<evidence type="ECO:0000256" key="5">
    <source>
        <dbReference type="ARBA" id="ARBA00022679"/>
    </source>
</evidence>
<evidence type="ECO:0000256" key="12">
    <source>
        <dbReference type="RuleBase" id="RU000304"/>
    </source>
</evidence>
<keyword evidence="3 12" id="KW-0723">Serine/threonine-protein kinase</keyword>
<comment type="similarity">
    <text evidence="1">Belongs to the protein kinase superfamily. AGC Ser/Thr protein kinase family. PDPK1 subfamily.</text>
</comment>
<dbReference type="PANTHER" id="PTHR24356">
    <property type="entry name" value="SERINE/THREONINE-PROTEIN KINASE"/>
    <property type="match status" value="1"/>
</dbReference>
<dbReference type="PROSITE" id="PS00107">
    <property type="entry name" value="PROTEIN_KINASE_ATP"/>
    <property type="match status" value="1"/>
</dbReference>